<name>A0A2T6ZFK7_TUBBO</name>
<accession>A0A2T6ZFK7</accession>
<reference evidence="1 2" key="1">
    <citation type="submission" date="2017-04" db="EMBL/GenBank/DDBJ databases">
        <title>Draft genome sequence of Tuber borchii Vittad., a whitish edible truffle.</title>
        <authorList>
            <consortium name="DOE Joint Genome Institute"/>
            <person name="Murat C."/>
            <person name="Kuo A."/>
            <person name="Barry K.W."/>
            <person name="Clum A."/>
            <person name="Dockter R.B."/>
            <person name="Fauchery L."/>
            <person name="Iotti M."/>
            <person name="Kohler A."/>
            <person name="Labutti K."/>
            <person name="Lindquist E.A."/>
            <person name="Lipzen A."/>
            <person name="Ohm R.A."/>
            <person name="Wang M."/>
            <person name="Grigoriev I.V."/>
            <person name="Zambonelli A."/>
            <person name="Martin F.M."/>
        </authorList>
    </citation>
    <scope>NUCLEOTIDE SEQUENCE [LARGE SCALE GENOMIC DNA]</scope>
    <source>
        <strain evidence="1 2">Tbo3840</strain>
    </source>
</reference>
<gene>
    <name evidence="1" type="ORF">B9Z19DRAFT_1103551</name>
</gene>
<protein>
    <submittedName>
        <fullName evidence="1">Uncharacterized protein</fullName>
    </submittedName>
</protein>
<dbReference type="GO" id="GO:0003824">
    <property type="term" value="F:catalytic activity"/>
    <property type="evidence" value="ECO:0007669"/>
    <property type="project" value="InterPro"/>
</dbReference>
<dbReference type="EMBL" id="NESQ01000311">
    <property type="protein sequence ID" value="PUU74252.1"/>
    <property type="molecule type" value="Genomic_DNA"/>
</dbReference>
<dbReference type="SUPFAM" id="SSF56529">
    <property type="entry name" value="FAH"/>
    <property type="match status" value="1"/>
</dbReference>
<evidence type="ECO:0000313" key="2">
    <source>
        <dbReference type="Proteomes" id="UP000244722"/>
    </source>
</evidence>
<sequence length="170" mass="18600">MDPLTLPQGYWQLRSLGLGATCPLPVSAEDIYGDPILSIRISAVSGVAKALTSQVLNVNKLLASFAINGTKAIRHLGLNDEPGLDYECELVFMIGNEARDVSERGALNHRDCQLKMYINTPAQVNGRTVQNSPTADMIFSLKDGDIVEVEIEGIRSITNKMTFERTKAHL</sequence>
<evidence type="ECO:0000313" key="1">
    <source>
        <dbReference type="EMBL" id="PUU74252.1"/>
    </source>
</evidence>
<dbReference type="AlphaFoldDB" id="A0A2T6ZFK7"/>
<keyword evidence="2" id="KW-1185">Reference proteome</keyword>
<dbReference type="Proteomes" id="UP000244722">
    <property type="component" value="Unassembled WGS sequence"/>
</dbReference>
<dbReference type="InterPro" id="IPR036663">
    <property type="entry name" value="Fumarylacetoacetase_C_sf"/>
</dbReference>
<proteinExistence type="predicted"/>
<comment type="caution">
    <text evidence="1">The sequence shown here is derived from an EMBL/GenBank/DDBJ whole genome shotgun (WGS) entry which is preliminary data.</text>
</comment>
<dbReference type="STRING" id="42251.A0A2T6ZFK7"/>
<dbReference type="OrthoDB" id="411064at2759"/>
<organism evidence="1 2">
    <name type="scientific">Tuber borchii</name>
    <name type="common">White truffle</name>
    <dbReference type="NCBI Taxonomy" id="42251"/>
    <lineage>
        <taxon>Eukaryota</taxon>
        <taxon>Fungi</taxon>
        <taxon>Dikarya</taxon>
        <taxon>Ascomycota</taxon>
        <taxon>Pezizomycotina</taxon>
        <taxon>Pezizomycetes</taxon>
        <taxon>Pezizales</taxon>
        <taxon>Tuberaceae</taxon>
        <taxon>Tuber</taxon>
    </lineage>
</organism>